<accession>A0A7R9HKU1</accession>
<evidence type="ECO:0000313" key="1">
    <source>
        <dbReference type="EMBL" id="CAD7426037.1"/>
    </source>
</evidence>
<name>A0A7R9HKU1_9NEOP</name>
<protein>
    <submittedName>
        <fullName evidence="1">Uncharacterized protein</fullName>
    </submittedName>
</protein>
<sequence>MTCFGGRMLQVARSIWPYPNDTLINEGHNRSTYPNCNTSKKNTFETFCRNVSQRAADVSTAITSNEDPHTACDKRRCPSHLCLPTKPEIHRAAKNVTMDLKRPLGRGLKTPLSREQCFSTVHPTETRTSISPSSAVELNTTSALANYATEAGIGKVELEEVNPHLRGARMKNHLGKTTTSSPDRDSNLDLSVLTSRAQHDKRVSQLRHRGGRNMSYYPFGLYVDTNHANSFKDEESYINRKCTHICTEGEWENILEKPPSLHPIEIRTLDFPVIGNTVYCESSALDHAATEAVNELTTNQPPHVGEDNDNTLMEVEGEGFSGDQWDCETNEIFFLHLIARLWEIKGGQWALGKEIDSNLDLPVIGSLVYWESSALDHAATEAGLQHVCSEVGVGAWGKEGCLAPKQDTCKKTLKECKKKDGEKLSLGDGHLRGGRIDNHLGEKNTLSTLDGDSNLDLPVIDSLVYYECDGLDQEWQNFSD</sequence>
<reference evidence="1" key="1">
    <citation type="submission" date="2020-11" db="EMBL/GenBank/DDBJ databases">
        <authorList>
            <person name="Tran Van P."/>
        </authorList>
    </citation>
    <scope>NUCLEOTIDE SEQUENCE</scope>
</reference>
<organism evidence="1">
    <name type="scientific">Timema monikensis</name>
    <dbReference type="NCBI Taxonomy" id="170555"/>
    <lineage>
        <taxon>Eukaryota</taxon>
        <taxon>Metazoa</taxon>
        <taxon>Ecdysozoa</taxon>
        <taxon>Arthropoda</taxon>
        <taxon>Hexapoda</taxon>
        <taxon>Insecta</taxon>
        <taxon>Pterygota</taxon>
        <taxon>Neoptera</taxon>
        <taxon>Polyneoptera</taxon>
        <taxon>Phasmatodea</taxon>
        <taxon>Timematodea</taxon>
        <taxon>Timematoidea</taxon>
        <taxon>Timematidae</taxon>
        <taxon>Timema</taxon>
    </lineage>
</organism>
<proteinExistence type="predicted"/>
<gene>
    <name evidence="1" type="ORF">TMSB3V08_LOCUS2933</name>
</gene>
<dbReference type="EMBL" id="OB793093">
    <property type="protein sequence ID" value="CAD7426037.1"/>
    <property type="molecule type" value="Genomic_DNA"/>
</dbReference>
<dbReference type="AlphaFoldDB" id="A0A7R9HKU1"/>